<dbReference type="AlphaFoldDB" id="A0A0G1G2S8"/>
<evidence type="ECO:0000313" key="1">
    <source>
        <dbReference type="EMBL" id="KKS93263.1"/>
    </source>
</evidence>
<dbReference type="EMBL" id="LCFK01000023">
    <property type="protein sequence ID" value="KKS93263.1"/>
    <property type="molecule type" value="Genomic_DNA"/>
</dbReference>
<comment type="caution">
    <text evidence="1">The sequence shown here is derived from an EMBL/GenBank/DDBJ whole genome shotgun (WGS) entry which is preliminary data.</text>
</comment>
<accession>A0A0G1G2S8</accession>
<dbReference type="Proteomes" id="UP000033980">
    <property type="component" value="Unassembled WGS sequence"/>
</dbReference>
<protein>
    <submittedName>
        <fullName evidence="1">Uncharacterized protein</fullName>
    </submittedName>
</protein>
<gene>
    <name evidence="1" type="ORF">UV68_C0023G0017</name>
</gene>
<proteinExistence type="predicted"/>
<sequence length="73" mass="8640">MREEGSDEQFERMVSALDNQFPGFRKELNEKAKRELTSRREAYRRMLAAEAEVDEHDENLADYVVLGYKGRTR</sequence>
<name>A0A0G1G2S8_9BACT</name>
<organism evidence="1 2">
    <name type="scientific">Candidatus Collierbacteria bacterium GW2011_GWC2_43_12</name>
    <dbReference type="NCBI Taxonomy" id="1618390"/>
    <lineage>
        <taxon>Bacteria</taxon>
        <taxon>Candidatus Collieribacteriota</taxon>
    </lineage>
</organism>
<reference evidence="1 2" key="1">
    <citation type="journal article" date="2015" name="Nature">
        <title>rRNA introns, odd ribosomes, and small enigmatic genomes across a large radiation of phyla.</title>
        <authorList>
            <person name="Brown C.T."/>
            <person name="Hug L.A."/>
            <person name="Thomas B.C."/>
            <person name="Sharon I."/>
            <person name="Castelle C.J."/>
            <person name="Singh A."/>
            <person name="Wilkins M.J."/>
            <person name="Williams K.H."/>
            <person name="Banfield J.F."/>
        </authorList>
    </citation>
    <scope>NUCLEOTIDE SEQUENCE [LARGE SCALE GENOMIC DNA]</scope>
</reference>
<evidence type="ECO:0000313" key="2">
    <source>
        <dbReference type="Proteomes" id="UP000033980"/>
    </source>
</evidence>